<dbReference type="Gene3D" id="2.40.10.10">
    <property type="entry name" value="Trypsin-like serine proteases"/>
    <property type="match status" value="1"/>
</dbReference>
<dbReference type="Proteomes" id="UP000078542">
    <property type="component" value="Unassembled WGS sequence"/>
</dbReference>
<feature type="domain" description="Peptidase S1" evidence="2">
    <location>
        <begin position="3"/>
        <end position="76"/>
    </location>
</feature>
<dbReference type="PROSITE" id="PS00134">
    <property type="entry name" value="TRYPSIN_HIS"/>
    <property type="match status" value="1"/>
</dbReference>
<dbReference type="InterPro" id="IPR009003">
    <property type="entry name" value="Peptidase_S1_PA"/>
</dbReference>
<feature type="non-terminal residue" evidence="3">
    <location>
        <position position="1"/>
    </location>
</feature>
<dbReference type="InterPro" id="IPR043504">
    <property type="entry name" value="Peptidase_S1_PA_chymotrypsin"/>
</dbReference>
<name>A0A151K2A7_9HYME</name>
<comment type="caution">
    <text evidence="3">The sequence shown here is derived from an EMBL/GenBank/DDBJ whole genome shotgun (WGS) entry which is preliminary data.</text>
</comment>
<evidence type="ECO:0000313" key="3">
    <source>
        <dbReference type="EMBL" id="KYN50259.1"/>
    </source>
</evidence>
<protein>
    <submittedName>
        <fullName evidence="3">Trypsin, alkaline B</fullName>
    </submittedName>
</protein>
<evidence type="ECO:0000259" key="2">
    <source>
        <dbReference type="Pfam" id="PF00089"/>
    </source>
</evidence>
<gene>
    <name evidence="3" type="ORF">ALC62_07047</name>
</gene>
<reference evidence="3 4" key="1">
    <citation type="submission" date="2016-03" db="EMBL/GenBank/DDBJ databases">
        <title>Cyphomyrmex costatus WGS genome.</title>
        <authorList>
            <person name="Nygaard S."/>
            <person name="Hu H."/>
            <person name="Boomsma J."/>
            <person name="Zhang G."/>
        </authorList>
    </citation>
    <scope>NUCLEOTIDE SEQUENCE [LARGE SCALE GENOMIC DNA]</scope>
    <source>
        <strain evidence="3">MS0001</strain>
        <tissue evidence="3">Whole body</tissue>
    </source>
</reference>
<dbReference type="AlphaFoldDB" id="A0A151K2A7"/>
<dbReference type="EMBL" id="LKEX01015784">
    <property type="protein sequence ID" value="KYN50259.1"/>
    <property type="molecule type" value="Genomic_DNA"/>
</dbReference>
<evidence type="ECO:0000313" key="4">
    <source>
        <dbReference type="Proteomes" id="UP000078542"/>
    </source>
</evidence>
<sequence length="87" mass="9518">DNHLCGGSIISQTKILTAAHCLTVTKPPYNDFKVATGSISITGGQLHNVKKITVHPQFSNRLEDAWINDIAVITASRIQNNYCNLLL</sequence>
<dbReference type="PANTHER" id="PTHR24260">
    <property type="match status" value="1"/>
</dbReference>
<keyword evidence="1" id="KW-1015">Disulfide bond</keyword>
<proteinExistence type="predicted"/>
<dbReference type="InterPro" id="IPR051333">
    <property type="entry name" value="CLIP_Serine_Protease"/>
</dbReference>
<keyword evidence="4" id="KW-1185">Reference proteome</keyword>
<dbReference type="GO" id="GO:0004252">
    <property type="term" value="F:serine-type endopeptidase activity"/>
    <property type="evidence" value="ECO:0007669"/>
    <property type="project" value="InterPro"/>
</dbReference>
<dbReference type="PANTHER" id="PTHR24260:SF132">
    <property type="entry name" value="PEPTIDASE S1 DOMAIN-CONTAINING PROTEIN"/>
    <property type="match status" value="1"/>
</dbReference>
<dbReference type="InterPro" id="IPR018114">
    <property type="entry name" value="TRYPSIN_HIS"/>
</dbReference>
<organism evidence="3 4">
    <name type="scientific">Cyphomyrmex costatus</name>
    <dbReference type="NCBI Taxonomy" id="456900"/>
    <lineage>
        <taxon>Eukaryota</taxon>
        <taxon>Metazoa</taxon>
        <taxon>Ecdysozoa</taxon>
        <taxon>Arthropoda</taxon>
        <taxon>Hexapoda</taxon>
        <taxon>Insecta</taxon>
        <taxon>Pterygota</taxon>
        <taxon>Neoptera</taxon>
        <taxon>Endopterygota</taxon>
        <taxon>Hymenoptera</taxon>
        <taxon>Apocrita</taxon>
        <taxon>Aculeata</taxon>
        <taxon>Formicoidea</taxon>
        <taxon>Formicidae</taxon>
        <taxon>Myrmicinae</taxon>
        <taxon>Cyphomyrmex</taxon>
    </lineage>
</organism>
<dbReference type="GO" id="GO:0006508">
    <property type="term" value="P:proteolysis"/>
    <property type="evidence" value="ECO:0007669"/>
    <property type="project" value="InterPro"/>
</dbReference>
<dbReference type="Pfam" id="PF00089">
    <property type="entry name" value="Trypsin"/>
    <property type="match status" value="1"/>
</dbReference>
<evidence type="ECO:0000256" key="1">
    <source>
        <dbReference type="ARBA" id="ARBA00023157"/>
    </source>
</evidence>
<dbReference type="InterPro" id="IPR001254">
    <property type="entry name" value="Trypsin_dom"/>
</dbReference>
<dbReference type="STRING" id="456900.A0A151K2A7"/>
<accession>A0A151K2A7</accession>
<dbReference type="SUPFAM" id="SSF50494">
    <property type="entry name" value="Trypsin-like serine proteases"/>
    <property type="match status" value="1"/>
</dbReference>
<dbReference type="FunFam" id="2.40.10.10:FF:000068">
    <property type="entry name" value="transmembrane protease serine 2"/>
    <property type="match status" value="1"/>
</dbReference>